<proteinExistence type="predicted"/>
<keyword evidence="3" id="KW-0812">Transmembrane</keyword>
<sequence length="129" mass="13969">MADSSSGGVAETKRHSWLVGFMIRLIKEKPLGTIGGVITLLLLLTGIFADFLAPYPYYELHPDRMAIPSAQYWMGTDFMGRDLLSRVIFGARISVIVGLGASTLAAVVATFIGILCGYIGGKFDLIVQR</sequence>
<keyword evidence="2" id="KW-0813">Transport</keyword>
<dbReference type="AlphaFoldDB" id="X1EAA8"/>
<feature type="transmembrane region" description="Helical" evidence="3">
    <location>
        <begin position="93"/>
        <end position="119"/>
    </location>
</feature>
<dbReference type="GO" id="GO:0005886">
    <property type="term" value="C:plasma membrane"/>
    <property type="evidence" value="ECO:0007669"/>
    <property type="project" value="UniProtKB-SubCell"/>
</dbReference>
<organism evidence="5">
    <name type="scientific">marine sediment metagenome</name>
    <dbReference type="NCBI Taxonomy" id="412755"/>
    <lineage>
        <taxon>unclassified sequences</taxon>
        <taxon>metagenomes</taxon>
        <taxon>ecological metagenomes</taxon>
    </lineage>
</organism>
<dbReference type="InterPro" id="IPR025966">
    <property type="entry name" value="OppC_N"/>
</dbReference>
<dbReference type="EMBL" id="BARU01001219">
    <property type="protein sequence ID" value="GAH30216.1"/>
    <property type="molecule type" value="Genomic_DNA"/>
</dbReference>
<accession>X1EAA8</accession>
<comment type="caution">
    <text evidence="5">The sequence shown here is derived from an EMBL/GenBank/DDBJ whole genome shotgun (WGS) entry which is preliminary data.</text>
</comment>
<evidence type="ECO:0000256" key="1">
    <source>
        <dbReference type="ARBA" id="ARBA00004651"/>
    </source>
</evidence>
<reference evidence="5" key="1">
    <citation type="journal article" date="2014" name="Front. Microbiol.">
        <title>High frequency of phylogenetically diverse reductive dehalogenase-homologous genes in deep subseafloor sedimentary metagenomes.</title>
        <authorList>
            <person name="Kawai M."/>
            <person name="Futagami T."/>
            <person name="Toyoda A."/>
            <person name="Takaki Y."/>
            <person name="Nishi S."/>
            <person name="Hori S."/>
            <person name="Arai W."/>
            <person name="Tsubouchi T."/>
            <person name="Morono Y."/>
            <person name="Uchiyama I."/>
            <person name="Ito T."/>
            <person name="Fujiyama A."/>
            <person name="Inagaki F."/>
            <person name="Takami H."/>
        </authorList>
    </citation>
    <scope>NUCLEOTIDE SEQUENCE</scope>
    <source>
        <strain evidence="5">Expedition CK06-06</strain>
    </source>
</reference>
<dbReference type="PANTHER" id="PTHR43386:SF1">
    <property type="entry name" value="D,D-DIPEPTIDE TRANSPORT SYSTEM PERMEASE PROTEIN DDPC-RELATED"/>
    <property type="match status" value="1"/>
</dbReference>
<feature type="non-terminal residue" evidence="5">
    <location>
        <position position="129"/>
    </location>
</feature>
<evidence type="ECO:0000256" key="2">
    <source>
        <dbReference type="ARBA" id="ARBA00022448"/>
    </source>
</evidence>
<dbReference type="InterPro" id="IPR050366">
    <property type="entry name" value="BP-dependent_transpt_permease"/>
</dbReference>
<gene>
    <name evidence="5" type="ORF">S03H2_03322</name>
</gene>
<name>X1EAA8_9ZZZZ</name>
<evidence type="ECO:0000256" key="3">
    <source>
        <dbReference type="SAM" id="Phobius"/>
    </source>
</evidence>
<dbReference type="PANTHER" id="PTHR43386">
    <property type="entry name" value="OLIGOPEPTIDE TRANSPORT SYSTEM PERMEASE PROTEIN APPC"/>
    <property type="match status" value="1"/>
</dbReference>
<evidence type="ECO:0000259" key="4">
    <source>
        <dbReference type="Pfam" id="PF12911"/>
    </source>
</evidence>
<keyword evidence="3" id="KW-1133">Transmembrane helix</keyword>
<feature type="domain" description="Oligopeptide transport permease C-like N-terminal" evidence="4">
    <location>
        <begin position="26"/>
        <end position="63"/>
    </location>
</feature>
<feature type="transmembrane region" description="Helical" evidence="3">
    <location>
        <begin position="31"/>
        <end position="53"/>
    </location>
</feature>
<comment type="subcellular location">
    <subcellularLocation>
        <location evidence="1">Cell membrane</location>
        <topology evidence="1">Multi-pass membrane protein</topology>
    </subcellularLocation>
</comment>
<keyword evidence="3" id="KW-0472">Membrane</keyword>
<protein>
    <recommendedName>
        <fullName evidence="4">Oligopeptide transport permease C-like N-terminal domain-containing protein</fullName>
    </recommendedName>
</protein>
<dbReference type="Pfam" id="PF12911">
    <property type="entry name" value="OppC_N"/>
    <property type="match status" value="1"/>
</dbReference>
<evidence type="ECO:0000313" key="5">
    <source>
        <dbReference type="EMBL" id="GAH30216.1"/>
    </source>
</evidence>